<organism evidence="2 3">
    <name type="scientific">Maritimibacter alkaliphilus HTCC2654</name>
    <dbReference type="NCBI Taxonomy" id="314271"/>
    <lineage>
        <taxon>Bacteria</taxon>
        <taxon>Pseudomonadati</taxon>
        <taxon>Pseudomonadota</taxon>
        <taxon>Alphaproteobacteria</taxon>
        <taxon>Rhodobacterales</taxon>
        <taxon>Roseobacteraceae</taxon>
        <taxon>Maritimibacter</taxon>
    </lineage>
</organism>
<feature type="chain" id="PRO_5002661920" description="DUF3575 domain-containing protein" evidence="1">
    <location>
        <begin position="28"/>
        <end position="191"/>
    </location>
</feature>
<dbReference type="OrthoDB" id="9997665at2"/>
<feature type="signal peptide" evidence="1">
    <location>
        <begin position="1"/>
        <end position="27"/>
    </location>
</feature>
<dbReference type="HOGENOM" id="CLU_1419947_0_0_5"/>
<reference evidence="2 3" key="1">
    <citation type="journal article" date="2010" name="J. Bacteriol.">
        <title>Genome sequences of Pelagibaca bermudensis HTCC2601T and Maritimibacter alkaliphilus HTCC2654T, the type strains of two marine Roseobacter genera.</title>
        <authorList>
            <person name="Thrash J.C."/>
            <person name="Cho J.C."/>
            <person name="Ferriera S."/>
            <person name="Johnson J."/>
            <person name="Vergin K.L."/>
            <person name="Giovannoni S.J."/>
        </authorList>
    </citation>
    <scope>NUCLEOTIDE SEQUENCE [LARGE SCALE GENOMIC DNA]</scope>
    <source>
        <strain evidence="2 3">HTCC2654</strain>
    </source>
</reference>
<evidence type="ECO:0000313" key="2">
    <source>
        <dbReference type="EMBL" id="EAQ10612.1"/>
    </source>
</evidence>
<sequence>MLTYLRGIAVAIAVTLAAATFPGAARAQFSGLCDQVTVEYFSKFWHIKPPILRPLNEEMNARQIACGNVYRLSPEFDLVVSYGGMVFLNSFNAQSFSLGVNFEVQYRPDVLGNFGLYGGLDAGFIYGYQGFLRPDLLIGPLRAGAIAKAGFLYDVPDTNLTAFTGVRYVPARGRNGSGIFAPGIGLTYHFD</sequence>
<evidence type="ECO:0000313" key="3">
    <source>
        <dbReference type="Proteomes" id="UP000002931"/>
    </source>
</evidence>
<dbReference type="STRING" id="314271.RB2654_07915"/>
<accession>A3VM95</accession>
<evidence type="ECO:0000256" key="1">
    <source>
        <dbReference type="SAM" id="SignalP"/>
    </source>
</evidence>
<keyword evidence="3" id="KW-1185">Reference proteome</keyword>
<comment type="caution">
    <text evidence="2">The sequence shown here is derived from an EMBL/GenBank/DDBJ whole genome shotgun (WGS) entry which is preliminary data.</text>
</comment>
<proteinExistence type="predicted"/>
<dbReference type="Proteomes" id="UP000002931">
    <property type="component" value="Unassembled WGS sequence"/>
</dbReference>
<dbReference type="RefSeq" id="WP_008330351.1">
    <property type="nucleotide sequence ID" value="NZ_CH902578.1"/>
</dbReference>
<protein>
    <recommendedName>
        <fullName evidence="4">DUF3575 domain-containing protein</fullName>
    </recommendedName>
</protein>
<dbReference type="EMBL" id="AAMT01000030">
    <property type="protein sequence ID" value="EAQ10612.1"/>
    <property type="molecule type" value="Genomic_DNA"/>
</dbReference>
<name>A3VM95_9RHOB</name>
<evidence type="ECO:0008006" key="4">
    <source>
        <dbReference type="Google" id="ProtNLM"/>
    </source>
</evidence>
<gene>
    <name evidence="2" type="ORF">RB2654_07915</name>
</gene>
<dbReference type="AlphaFoldDB" id="A3VM95"/>
<keyword evidence="1" id="KW-0732">Signal</keyword>